<dbReference type="AlphaFoldDB" id="A0A974P8N9"/>
<dbReference type="KEGG" id="pson:JI735_19710"/>
<protein>
    <submittedName>
        <fullName evidence="1">Uncharacterized protein</fullName>
    </submittedName>
</protein>
<dbReference type="InterPro" id="IPR038026">
    <property type="entry name" value="MtlR-like_sf"/>
</dbReference>
<name>A0A974P8N9_9BACL</name>
<proteinExistence type="predicted"/>
<dbReference type="EMBL" id="CP068595">
    <property type="protein sequence ID" value="QQZ58956.1"/>
    <property type="molecule type" value="Genomic_DNA"/>
</dbReference>
<organism evidence="1 2">
    <name type="scientific">Paenibacillus sonchi</name>
    <dbReference type="NCBI Taxonomy" id="373687"/>
    <lineage>
        <taxon>Bacteria</taxon>
        <taxon>Bacillati</taxon>
        <taxon>Bacillota</taxon>
        <taxon>Bacilli</taxon>
        <taxon>Bacillales</taxon>
        <taxon>Paenibacillaceae</taxon>
        <taxon>Paenibacillus</taxon>
        <taxon>Paenibacillus sonchi group</taxon>
    </lineage>
</organism>
<reference evidence="1 2" key="1">
    <citation type="submission" date="2021-01" db="EMBL/GenBank/DDBJ databases">
        <title>Whole genome sequence of Paenibacillus sonchi LMG 24727 for comparative genomics.</title>
        <authorList>
            <person name="Lee G."/>
            <person name="Kim M.-J."/>
            <person name="Lim K."/>
            <person name="Shin J.-H."/>
        </authorList>
    </citation>
    <scope>NUCLEOTIDE SEQUENCE [LARGE SCALE GENOMIC DNA]</scope>
    <source>
        <strain evidence="1 2">LMG 24727</strain>
    </source>
</reference>
<accession>A0A974P8N9</accession>
<sequence length="216" mass="25412">MGRNRTILFQGKMPKGKINLDVEIFMLKGVVTMEDNFHIVQAYLKVTEEGILDEIIPKYINFLDDIKSNDFLSIILRGHLYVEHELTELLAQFLLDDKILSKYKFMQKLDLATALGAVEEEWVPALKKLNDFRNKYAHNLGFLFNEQYYEDFLSTFSLEMKVDYEKKYVDLIKIYGDRLHNKLGILISHLWVLLILESKRTDIKKILLFVQNSKLT</sequence>
<dbReference type="Gene3D" id="1.20.120.330">
    <property type="entry name" value="Nucleotidyltransferases domain 2"/>
    <property type="match status" value="1"/>
</dbReference>
<dbReference type="RefSeq" id="WP_202676343.1">
    <property type="nucleotide sequence ID" value="NZ_CP068595.1"/>
</dbReference>
<evidence type="ECO:0000313" key="2">
    <source>
        <dbReference type="Proteomes" id="UP000595841"/>
    </source>
</evidence>
<evidence type="ECO:0000313" key="1">
    <source>
        <dbReference type="EMBL" id="QQZ58956.1"/>
    </source>
</evidence>
<dbReference type="Proteomes" id="UP000595841">
    <property type="component" value="Chromosome"/>
</dbReference>
<dbReference type="SUPFAM" id="SSF158668">
    <property type="entry name" value="MtlR-like"/>
    <property type="match status" value="1"/>
</dbReference>
<keyword evidence="2" id="KW-1185">Reference proteome</keyword>
<gene>
    <name evidence="1" type="ORF">JI735_19710</name>
</gene>